<reference evidence="1" key="1">
    <citation type="journal article" date="2023" name="Mol. Phylogenet. Evol.">
        <title>Genome-scale phylogeny and comparative genomics of the fungal order Sordariales.</title>
        <authorList>
            <person name="Hensen N."/>
            <person name="Bonometti L."/>
            <person name="Westerberg I."/>
            <person name="Brannstrom I.O."/>
            <person name="Guillou S."/>
            <person name="Cros-Aarteil S."/>
            <person name="Calhoun S."/>
            <person name="Haridas S."/>
            <person name="Kuo A."/>
            <person name="Mondo S."/>
            <person name="Pangilinan J."/>
            <person name="Riley R."/>
            <person name="LaButti K."/>
            <person name="Andreopoulos B."/>
            <person name="Lipzen A."/>
            <person name="Chen C."/>
            <person name="Yan M."/>
            <person name="Daum C."/>
            <person name="Ng V."/>
            <person name="Clum A."/>
            <person name="Steindorff A."/>
            <person name="Ohm R.A."/>
            <person name="Martin F."/>
            <person name="Silar P."/>
            <person name="Natvig D.O."/>
            <person name="Lalanne C."/>
            <person name="Gautier V."/>
            <person name="Ament-Velasquez S.L."/>
            <person name="Kruys A."/>
            <person name="Hutchinson M.I."/>
            <person name="Powell A.J."/>
            <person name="Barry K."/>
            <person name="Miller A.N."/>
            <person name="Grigoriev I.V."/>
            <person name="Debuchy R."/>
            <person name="Gladieux P."/>
            <person name="Hiltunen Thoren M."/>
            <person name="Johannesson H."/>
        </authorList>
    </citation>
    <scope>NUCLEOTIDE SEQUENCE</scope>
    <source>
        <strain evidence="1">PSN293</strain>
    </source>
</reference>
<name>A0AAN7B6E8_9PEZI</name>
<accession>A0AAN7B6E8</accession>
<evidence type="ECO:0000313" key="2">
    <source>
        <dbReference type="Proteomes" id="UP001301769"/>
    </source>
</evidence>
<dbReference type="AlphaFoldDB" id="A0AAN7B6E8"/>
<evidence type="ECO:0000313" key="1">
    <source>
        <dbReference type="EMBL" id="KAK4209845.1"/>
    </source>
</evidence>
<dbReference type="EMBL" id="MU858192">
    <property type="protein sequence ID" value="KAK4209845.1"/>
    <property type="molecule type" value="Genomic_DNA"/>
</dbReference>
<proteinExistence type="predicted"/>
<sequence>MTSGLRSWTSRMMRPMMGYVPLFLAPPAMLKCSSLSFWVCGVARGRVSRSSRAMAVGSESRDSKQSHLNMMLELQSTATMT</sequence>
<comment type="caution">
    <text evidence="1">The sequence shown here is derived from an EMBL/GenBank/DDBJ whole genome shotgun (WGS) entry which is preliminary data.</text>
</comment>
<keyword evidence="2" id="KW-1185">Reference proteome</keyword>
<protein>
    <submittedName>
        <fullName evidence="1">Uncharacterized protein</fullName>
    </submittedName>
</protein>
<dbReference type="Proteomes" id="UP001301769">
    <property type="component" value="Unassembled WGS sequence"/>
</dbReference>
<gene>
    <name evidence="1" type="ORF">QBC37DRAFT_429732</name>
</gene>
<organism evidence="1 2">
    <name type="scientific">Rhypophila decipiens</name>
    <dbReference type="NCBI Taxonomy" id="261697"/>
    <lineage>
        <taxon>Eukaryota</taxon>
        <taxon>Fungi</taxon>
        <taxon>Dikarya</taxon>
        <taxon>Ascomycota</taxon>
        <taxon>Pezizomycotina</taxon>
        <taxon>Sordariomycetes</taxon>
        <taxon>Sordariomycetidae</taxon>
        <taxon>Sordariales</taxon>
        <taxon>Naviculisporaceae</taxon>
        <taxon>Rhypophila</taxon>
    </lineage>
</organism>
<reference evidence="1" key="2">
    <citation type="submission" date="2023-05" db="EMBL/GenBank/DDBJ databases">
        <authorList>
            <consortium name="Lawrence Berkeley National Laboratory"/>
            <person name="Steindorff A."/>
            <person name="Hensen N."/>
            <person name="Bonometti L."/>
            <person name="Westerberg I."/>
            <person name="Brannstrom I.O."/>
            <person name="Guillou S."/>
            <person name="Cros-Aarteil S."/>
            <person name="Calhoun S."/>
            <person name="Haridas S."/>
            <person name="Kuo A."/>
            <person name="Mondo S."/>
            <person name="Pangilinan J."/>
            <person name="Riley R."/>
            <person name="Labutti K."/>
            <person name="Andreopoulos B."/>
            <person name="Lipzen A."/>
            <person name="Chen C."/>
            <person name="Yanf M."/>
            <person name="Daum C."/>
            <person name="Ng V."/>
            <person name="Clum A."/>
            <person name="Ohm R."/>
            <person name="Martin F."/>
            <person name="Silar P."/>
            <person name="Natvig D."/>
            <person name="Lalanne C."/>
            <person name="Gautier V."/>
            <person name="Ament-Velasquez S.L."/>
            <person name="Kruys A."/>
            <person name="Hutchinson M.I."/>
            <person name="Powell A.J."/>
            <person name="Barry K."/>
            <person name="Miller A.N."/>
            <person name="Grigoriev I.V."/>
            <person name="Debuchy R."/>
            <person name="Gladieux P."/>
            <person name="Thoren M.H."/>
            <person name="Johannesson H."/>
        </authorList>
    </citation>
    <scope>NUCLEOTIDE SEQUENCE</scope>
    <source>
        <strain evidence="1">PSN293</strain>
    </source>
</reference>
<feature type="non-terminal residue" evidence="1">
    <location>
        <position position="81"/>
    </location>
</feature>